<dbReference type="RefSeq" id="XP_024727111.1">
    <property type="nucleotide sequence ID" value="XM_024886145.1"/>
</dbReference>
<dbReference type="InterPro" id="IPR023210">
    <property type="entry name" value="NADP_OxRdtase_dom"/>
</dbReference>
<dbReference type="PANTHER" id="PTHR43364">
    <property type="entry name" value="NADH-SPECIFIC METHYLGLYOXAL REDUCTASE-RELATED"/>
    <property type="match status" value="1"/>
</dbReference>
<evidence type="ECO:0000313" key="3">
    <source>
        <dbReference type="EMBL" id="PMD50207.1"/>
    </source>
</evidence>
<dbReference type="GeneID" id="36594222"/>
<dbReference type="EMBL" id="KZ613913">
    <property type="protein sequence ID" value="PMD50207.1"/>
    <property type="molecule type" value="Genomic_DNA"/>
</dbReference>
<sequence length="286" mass="32395">MWPLAPWPLGRLVSKGFASTPLKIPLLFSKSSGSMATLRSILHPYAGETCEGMLGDAKWQNKSIKMQTKLYPTTGKGMNTMPSEEYSHSAADYIRADRYVLGPDRKTDFQITTGEVGKLRKEGKFGSFGLSNFVSREVSEFCEISKKNGWTMPSVYQAIYNELHRTVEPELFPCPRFYKIALYAFRPLARGLLTGKFNLGQTKFEAGSWFEPKRLQGKLHHSLYFAVEKHGFTVAEFALRWMMHHSQLKGEFHDPVIIGASSAKQLESNLALDNGWQFVKGFQSKY</sequence>
<dbReference type="InParanoid" id="A0A2J6SHI4"/>
<dbReference type="SUPFAM" id="SSF51430">
    <property type="entry name" value="NAD(P)-linked oxidoreductase"/>
    <property type="match status" value="1"/>
</dbReference>
<gene>
    <name evidence="3" type="ORF">K444DRAFT_657285</name>
</gene>
<dbReference type="AlphaFoldDB" id="A0A2J6SHI4"/>
<dbReference type="PANTHER" id="PTHR43364:SF4">
    <property type="entry name" value="NAD(P)-LINKED OXIDOREDUCTASE SUPERFAMILY PROTEIN"/>
    <property type="match status" value="1"/>
</dbReference>
<dbReference type="Gene3D" id="3.20.20.100">
    <property type="entry name" value="NADP-dependent oxidoreductase domain"/>
    <property type="match status" value="1"/>
</dbReference>
<evidence type="ECO:0000259" key="2">
    <source>
        <dbReference type="Pfam" id="PF00248"/>
    </source>
</evidence>
<feature type="domain" description="NADP-dependent oxidoreductase" evidence="2">
    <location>
        <begin position="103"/>
        <end position="271"/>
    </location>
</feature>
<keyword evidence="1" id="KW-0560">Oxidoreductase</keyword>
<dbReference type="GO" id="GO:0016491">
    <property type="term" value="F:oxidoreductase activity"/>
    <property type="evidence" value="ECO:0007669"/>
    <property type="project" value="UniProtKB-KW"/>
</dbReference>
<dbReference type="STRING" id="1095630.A0A2J6SHI4"/>
<dbReference type="InterPro" id="IPR036812">
    <property type="entry name" value="NAD(P)_OxRdtase_dom_sf"/>
</dbReference>
<name>A0A2J6SHI4_9HELO</name>
<accession>A0A2J6SHI4</accession>
<evidence type="ECO:0000256" key="1">
    <source>
        <dbReference type="ARBA" id="ARBA00023002"/>
    </source>
</evidence>
<dbReference type="InterPro" id="IPR050523">
    <property type="entry name" value="AKR_Detox_Biosynth"/>
</dbReference>
<reference evidence="3 4" key="1">
    <citation type="submission" date="2016-04" db="EMBL/GenBank/DDBJ databases">
        <title>A degradative enzymes factory behind the ericoid mycorrhizal symbiosis.</title>
        <authorList>
            <consortium name="DOE Joint Genome Institute"/>
            <person name="Martino E."/>
            <person name="Morin E."/>
            <person name="Grelet G."/>
            <person name="Kuo A."/>
            <person name="Kohler A."/>
            <person name="Daghino S."/>
            <person name="Barry K."/>
            <person name="Choi C."/>
            <person name="Cichocki N."/>
            <person name="Clum A."/>
            <person name="Copeland A."/>
            <person name="Hainaut M."/>
            <person name="Haridas S."/>
            <person name="Labutti K."/>
            <person name="Lindquist E."/>
            <person name="Lipzen A."/>
            <person name="Khouja H.-R."/>
            <person name="Murat C."/>
            <person name="Ohm R."/>
            <person name="Olson A."/>
            <person name="Spatafora J."/>
            <person name="Veneault-Fourrey C."/>
            <person name="Henrissat B."/>
            <person name="Grigoriev I."/>
            <person name="Martin F."/>
            <person name="Perotto S."/>
        </authorList>
    </citation>
    <scope>NUCLEOTIDE SEQUENCE [LARGE SCALE GENOMIC DNA]</scope>
    <source>
        <strain evidence="3 4">E</strain>
    </source>
</reference>
<dbReference type="Pfam" id="PF00248">
    <property type="entry name" value="Aldo_ket_red"/>
    <property type="match status" value="1"/>
</dbReference>
<organism evidence="3 4">
    <name type="scientific">Hyaloscypha bicolor E</name>
    <dbReference type="NCBI Taxonomy" id="1095630"/>
    <lineage>
        <taxon>Eukaryota</taxon>
        <taxon>Fungi</taxon>
        <taxon>Dikarya</taxon>
        <taxon>Ascomycota</taxon>
        <taxon>Pezizomycotina</taxon>
        <taxon>Leotiomycetes</taxon>
        <taxon>Helotiales</taxon>
        <taxon>Hyaloscyphaceae</taxon>
        <taxon>Hyaloscypha</taxon>
        <taxon>Hyaloscypha bicolor</taxon>
    </lineage>
</organism>
<protein>
    <submittedName>
        <fullName evidence="3">Aldo/keto reductase</fullName>
    </submittedName>
</protein>
<evidence type="ECO:0000313" key="4">
    <source>
        <dbReference type="Proteomes" id="UP000235371"/>
    </source>
</evidence>
<dbReference type="Proteomes" id="UP000235371">
    <property type="component" value="Unassembled WGS sequence"/>
</dbReference>
<proteinExistence type="predicted"/>
<keyword evidence="4" id="KW-1185">Reference proteome</keyword>
<dbReference type="OrthoDB" id="48988at2759"/>